<comment type="caution">
    <text evidence="1">The sequence shown here is derived from an EMBL/GenBank/DDBJ whole genome shotgun (WGS) entry which is preliminary data.</text>
</comment>
<dbReference type="Proteomes" id="UP001239111">
    <property type="component" value="Chromosome 2"/>
</dbReference>
<name>A0ACC2P972_9HYME</name>
<sequence length="691" mass="79263">MSAEGFGLIMRNVGQPVCFPTGEGFSLGCPDNYLPEHYKPFANQIANRFGDSSERVTTVKQIAIPDLSIPLQLPRRETFSVFIPAQQKMAAYLIMLFIGMRTPEDLLSLAAYCRNRLNPQMLIYALSVAMLHRQDTRDIDLPHFNEIFPDKFMDSRIFSQAREQFSVLPNGVQIPLEIPLDFTGSDAEAEHRVAYWREDIGVNLHHWHWHLVYPFEGPQVVVNKDRRGELFYYMHHQLLSRFNTERLCNNLARSKPLDNLRETIPEGYFPKLDQIIAGRAWPSRPSNMKLSNVNRTADGFAVTLSQMESWRDALIKAMISRRMRDPKGSEVYLDDTRGIDILGNAMEASIISINRDFYGSYHNLGHIMISTVHDPDHRHLESVSVMGDSTTAMRDPIFYRWHQHIDDLFSIFKDRINPYSQQELNYPGISVTDVRVNSPNASPNTFNTYWTKSDIDLSRGLDFSARGPILARVQHLNHDEFKYTIVVNNANNKEMVGTVRIFLAPKFNEQGRPLPINEQRKMMIEMDKFFARLKRGSNVLERSSTESSVTIPYEATFRNVDKGRPSSDNTSASLAFNFCGCGWPHHMLLPRGTPQGYPMELFVMVSDFELDRVDQKDPSGCSESISFCGLRDRKYPDARAMGFPFDRTARAGVKSLSEFLTPNMKVQQVNIRFSNVIKPRQQQRPNRSSPR</sequence>
<dbReference type="EMBL" id="CM056742">
    <property type="protein sequence ID" value="KAJ8679159.1"/>
    <property type="molecule type" value="Genomic_DNA"/>
</dbReference>
<reference evidence="1" key="1">
    <citation type="submission" date="2023-04" db="EMBL/GenBank/DDBJ databases">
        <title>A chromosome-level genome assembly of the parasitoid wasp Eretmocerus hayati.</title>
        <authorList>
            <person name="Zhong Y."/>
            <person name="Liu S."/>
            <person name="Liu Y."/>
        </authorList>
    </citation>
    <scope>NUCLEOTIDE SEQUENCE</scope>
    <source>
        <strain evidence="1">ZJU_SS_LIU_2023</strain>
    </source>
</reference>
<protein>
    <submittedName>
        <fullName evidence="1">Uncharacterized protein</fullName>
    </submittedName>
</protein>
<gene>
    <name evidence="1" type="ORF">QAD02_014946</name>
</gene>
<organism evidence="1 2">
    <name type="scientific">Eretmocerus hayati</name>
    <dbReference type="NCBI Taxonomy" id="131215"/>
    <lineage>
        <taxon>Eukaryota</taxon>
        <taxon>Metazoa</taxon>
        <taxon>Ecdysozoa</taxon>
        <taxon>Arthropoda</taxon>
        <taxon>Hexapoda</taxon>
        <taxon>Insecta</taxon>
        <taxon>Pterygota</taxon>
        <taxon>Neoptera</taxon>
        <taxon>Endopterygota</taxon>
        <taxon>Hymenoptera</taxon>
        <taxon>Apocrita</taxon>
        <taxon>Proctotrupomorpha</taxon>
        <taxon>Chalcidoidea</taxon>
        <taxon>Aphelinidae</taxon>
        <taxon>Aphelininae</taxon>
        <taxon>Eretmocerus</taxon>
    </lineage>
</organism>
<evidence type="ECO:0000313" key="1">
    <source>
        <dbReference type="EMBL" id="KAJ8679159.1"/>
    </source>
</evidence>
<evidence type="ECO:0000313" key="2">
    <source>
        <dbReference type="Proteomes" id="UP001239111"/>
    </source>
</evidence>
<proteinExistence type="predicted"/>
<keyword evidence="2" id="KW-1185">Reference proteome</keyword>
<accession>A0ACC2P972</accession>